<feature type="region of interest" description="Disordered" evidence="1">
    <location>
        <begin position="45"/>
        <end position="114"/>
    </location>
</feature>
<comment type="caution">
    <text evidence="2">The sequence shown here is derived from an EMBL/GenBank/DDBJ whole genome shotgun (WGS) entry which is preliminary data.</text>
</comment>
<reference evidence="2" key="1">
    <citation type="journal article" date="2022" name="Plant J.">
        <title>Strategies of tolerance reflected in two North American maple genomes.</title>
        <authorList>
            <person name="McEvoy S.L."/>
            <person name="Sezen U.U."/>
            <person name="Trouern-Trend A."/>
            <person name="McMahon S.M."/>
            <person name="Schaberg P.G."/>
            <person name="Yang J."/>
            <person name="Wegrzyn J.L."/>
            <person name="Swenson N.G."/>
        </authorList>
    </citation>
    <scope>NUCLEOTIDE SEQUENCE</scope>
    <source>
        <strain evidence="2">NS2018</strain>
    </source>
</reference>
<evidence type="ECO:0000313" key="2">
    <source>
        <dbReference type="EMBL" id="KAK0600088.1"/>
    </source>
</evidence>
<evidence type="ECO:0000256" key="1">
    <source>
        <dbReference type="SAM" id="MobiDB-lite"/>
    </source>
</evidence>
<feature type="compositionally biased region" description="Basic residues" evidence="1">
    <location>
        <begin position="90"/>
        <end position="107"/>
    </location>
</feature>
<name>A0AA39W2M7_ACESA</name>
<feature type="compositionally biased region" description="Acidic residues" evidence="1">
    <location>
        <begin position="63"/>
        <end position="73"/>
    </location>
</feature>
<proteinExistence type="predicted"/>
<dbReference type="Proteomes" id="UP001168877">
    <property type="component" value="Unassembled WGS sequence"/>
</dbReference>
<reference evidence="2" key="2">
    <citation type="submission" date="2023-06" db="EMBL/GenBank/DDBJ databases">
        <authorList>
            <person name="Swenson N.G."/>
            <person name="Wegrzyn J.L."/>
            <person name="Mcevoy S.L."/>
        </authorList>
    </citation>
    <scope>NUCLEOTIDE SEQUENCE</scope>
    <source>
        <strain evidence="2">NS2018</strain>
        <tissue evidence="2">Leaf</tissue>
    </source>
</reference>
<evidence type="ECO:0000313" key="3">
    <source>
        <dbReference type="Proteomes" id="UP001168877"/>
    </source>
</evidence>
<sequence>MVLMNEEAEDDLSLNGMGLLLPVLLLLGAEEADEVSLKHAVSQAASGITWPQRGQPMTHVDEPDANEVPELADPEVLALGGETSATPRSAQKRAKRSASMVRVRKAKRDGAIRF</sequence>
<protein>
    <submittedName>
        <fullName evidence="2">Uncharacterized protein</fullName>
    </submittedName>
</protein>
<keyword evidence="3" id="KW-1185">Reference proteome</keyword>
<gene>
    <name evidence="2" type="ORF">LWI29_011507</name>
</gene>
<organism evidence="2 3">
    <name type="scientific">Acer saccharum</name>
    <name type="common">Sugar maple</name>
    <dbReference type="NCBI Taxonomy" id="4024"/>
    <lineage>
        <taxon>Eukaryota</taxon>
        <taxon>Viridiplantae</taxon>
        <taxon>Streptophyta</taxon>
        <taxon>Embryophyta</taxon>
        <taxon>Tracheophyta</taxon>
        <taxon>Spermatophyta</taxon>
        <taxon>Magnoliopsida</taxon>
        <taxon>eudicotyledons</taxon>
        <taxon>Gunneridae</taxon>
        <taxon>Pentapetalae</taxon>
        <taxon>rosids</taxon>
        <taxon>malvids</taxon>
        <taxon>Sapindales</taxon>
        <taxon>Sapindaceae</taxon>
        <taxon>Hippocastanoideae</taxon>
        <taxon>Acereae</taxon>
        <taxon>Acer</taxon>
    </lineage>
</organism>
<dbReference type="EMBL" id="JAUESC010000003">
    <property type="protein sequence ID" value="KAK0600088.1"/>
    <property type="molecule type" value="Genomic_DNA"/>
</dbReference>
<accession>A0AA39W2M7</accession>
<dbReference type="AlphaFoldDB" id="A0AA39W2M7"/>